<evidence type="ECO:0000313" key="3">
    <source>
        <dbReference type="EMBL" id="MDA5193461.1"/>
    </source>
</evidence>
<keyword evidence="4" id="KW-1185">Reference proteome</keyword>
<dbReference type="PANTHER" id="PTHR13847">
    <property type="entry name" value="SARCOSINE DEHYDROGENASE-RELATED"/>
    <property type="match status" value="1"/>
</dbReference>
<dbReference type="GO" id="GO:0016491">
    <property type="term" value="F:oxidoreductase activity"/>
    <property type="evidence" value="ECO:0007669"/>
    <property type="project" value="UniProtKB-KW"/>
</dbReference>
<comment type="caution">
    <text evidence="3">The sequence shown here is derived from an EMBL/GenBank/DDBJ whole genome shotgun (WGS) entry which is preliminary data.</text>
</comment>
<dbReference type="Proteomes" id="UP001141619">
    <property type="component" value="Unassembled WGS sequence"/>
</dbReference>
<evidence type="ECO:0000313" key="4">
    <source>
        <dbReference type="Proteomes" id="UP001141619"/>
    </source>
</evidence>
<dbReference type="Pfam" id="PF01266">
    <property type="entry name" value="DAO"/>
    <property type="match status" value="1"/>
</dbReference>
<dbReference type="InterPro" id="IPR036188">
    <property type="entry name" value="FAD/NAD-bd_sf"/>
</dbReference>
<dbReference type="RefSeq" id="WP_274943163.1">
    <property type="nucleotide sequence ID" value="NZ_JANWOI010000002.1"/>
</dbReference>
<protein>
    <submittedName>
        <fullName evidence="3">FAD-binding oxidoreductase</fullName>
    </submittedName>
</protein>
<keyword evidence="1" id="KW-0560">Oxidoreductase</keyword>
<accession>A0A9X3TWX2</accession>
<gene>
    <name evidence="3" type="ORF">NYP16_05775</name>
</gene>
<dbReference type="Gene3D" id="3.30.9.10">
    <property type="entry name" value="D-Amino Acid Oxidase, subunit A, domain 2"/>
    <property type="match status" value="1"/>
</dbReference>
<evidence type="ECO:0000256" key="1">
    <source>
        <dbReference type="ARBA" id="ARBA00023002"/>
    </source>
</evidence>
<sequence>MTQHNVLIIGGGLVGCATAYYLAKAGASVVLAEQGQLNRQASGQNAGSLHFQLEHRLIEHGDRQTEQFAQVIPLNLLAMKHWAGLEAELGEDIEIVMKGGLMVAETDSEVALLKKKFALEAQWGLPTQLLTGDEARVIAPYLSKSIQAAGYCDQEGHGNPRLVTLALARGAQRHGADIRTESKILAIKRAGAGWQVDIKGPNDVVETLEVSAVVNAAGAWAGNIARMVDIHLPVFAVPLSMNITDSGPAVIGHLIQHAGRKLSMKQVHGGNILIGGGWPSQFQHDAGVITTERRPELVEQNIIENLKVAADIIPMVRNRYLLRSWTGIVGITTDQLPILGEVPEAPGFFVATGGSGFTLGPTYGYLMSELILSGRTSCKIDAYSPARFRHINMFMGQGNR</sequence>
<dbReference type="SUPFAM" id="SSF51905">
    <property type="entry name" value="FAD/NAD(P)-binding domain"/>
    <property type="match status" value="1"/>
</dbReference>
<evidence type="ECO:0000259" key="2">
    <source>
        <dbReference type="Pfam" id="PF01266"/>
    </source>
</evidence>
<dbReference type="Gene3D" id="3.50.50.60">
    <property type="entry name" value="FAD/NAD(P)-binding domain"/>
    <property type="match status" value="1"/>
</dbReference>
<dbReference type="GO" id="GO:0005737">
    <property type="term" value="C:cytoplasm"/>
    <property type="evidence" value="ECO:0007669"/>
    <property type="project" value="TreeGrafter"/>
</dbReference>
<dbReference type="AlphaFoldDB" id="A0A9X3TWX2"/>
<organism evidence="3 4">
    <name type="scientific">Govanella unica</name>
    <dbReference type="NCBI Taxonomy" id="2975056"/>
    <lineage>
        <taxon>Bacteria</taxon>
        <taxon>Pseudomonadati</taxon>
        <taxon>Pseudomonadota</taxon>
        <taxon>Alphaproteobacteria</taxon>
        <taxon>Emcibacterales</taxon>
        <taxon>Govanellaceae</taxon>
        <taxon>Govanella</taxon>
    </lineage>
</organism>
<feature type="domain" description="FAD dependent oxidoreductase" evidence="2">
    <location>
        <begin position="6"/>
        <end position="370"/>
    </location>
</feature>
<dbReference type="InterPro" id="IPR006076">
    <property type="entry name" value="FAD-dep_OxRdtase"/>
</dbReference>
<reference evidence="3" key="1">
    <citation type="submission" date="2022-08" db="EMBL/GenBank/DDBJ databases">
        <authorList>
            <person name="Vandamme P."/>
            <person name="Hettiarachchi A."/>
            <person name="Peeters C."/>
            <person name="Cnockaert M."/>
            <person name="Carlier A."/>
        </authorList>
    </citation>
    <scope>NUCLEOTIDE SEQUENCE</scope>
    <source>
        <strain evidence="3">LMG 31809</strain>
    </source>
</reference>
<dbReference type="EMBL" id="JANWOI010000002">
    <property type="protein sequence ID" value="MDA5193461.1"/>
    <property type="molecule type" value="Genomic_DNA"/>
</dbReference>
<name>A0A9X3TWX2_9PROT</name>
<dbReference type="PANTHER" id="PTHR13847:SF287">
    <property type="entry name" value="FAD-DEPENDENT OXIDOREDUCTASE DOMAIN-CONTAINING PROTEIN 1"/>
    <property type="match status" value="1"/>
</dbReference>
<reference evidence="3" key="2">
    <citation type="journal article" date="2023" name="Syst. Appl. Microbiol.">
        <title>Govania unica gen. nov., sp. nov., a rare biosphere bacterium that represents a novel family in the class Alphaproteobacteria.</title>
        <authorList>
            <person name="Vandamme P."/>
            <person name="Peeters C."/>
            <person name="Hettiarachchi A."/>
            <person name="Cnockaert M."/>
            <person name="Carlier A."/>
        </authorList>
    </citation>
    <scope>NUCLEOTIDE SEQUENCE</scope>
    <source>
        <strain evidence="3">LMG 31809</strain>
    </source>
</reference>
<proteinExistence type="predicted"/>